<feature type="binding site" evidence="9">
    <location>
        <begin position="222"/>
        <end position="224"/>
    </location>
    <ligand>
        <name>ATP</name>
        <dbReference type="ChEBI" id="CHEBI:30616"/>
    </ligand>
</feature>
<dbReference type="CDD" id="cd00776">
    <property type="entry name" value="AsxRS_core"/>
    <property type="match status" value="1"/>
</dbReference>
<feature type="binding site" evidence="9">
    <location>
        <position position="179"/>
    </location>
    <ligand>
        <name>L-aspartate</name>
        <dbReference type="ChEBI" id="CHEBI:29991"/>
    </ligand>
</feature>
<comment type="cofactor">
    <cofactor evidence="9">
        <name>Mg(2+)</name>
        <dbReference type="ChEBI" id="CHEBI:18420"/>
    </cofactor>
    <text evidence="9">Binds 3 Mg(2+) cations per subunit. The strongest magnesium site (Mg1) is bound to the beta- and gamma-phosphates of ATP and four water molecules complete its coordination sphere.</text>
</comment>
<dbReference type="InterPro" id="IPR045864">
    <property type="entry name" value="aa-tRNA-synth_II/BPL/LPL"/>
</dbReference>
<dbReference type="InterPro" id="IPR004365">
    <property type="entry name" value="NA-bd_OB_tRNA"/>
</dbReference>
<evidence type="ECO:0000256" key="5">
    <source>
        <dbReference type="ARBA" id="ARBA00022741"/>
    </source>
</evidence>
<comment type="similarity">
    <text evidence="2 9">Belongs to the class-II aminoacyl-tRNA synthetase family. Type 2 subfamily.</text>
</comment>
<dbReference type="PANTHER" id="PTHR43450">
    <property type="entry name" value="ASPARTYL-TRNA SYNTHETASE"/>
    <property type="match status" value="1"/>
</dbReference>
<keyword evidence="3 9" id="KW-0963">Cytoplasm</keyword>
<dbReference type="EMBL" id="DRWN01000019">
    <property type="protein sequence ID" value="HHK67972.1"/>
    <property type="molecule type" value="Genomic_DNA"/>
</dbReference>
<feature type="binding site" evidence="9">
    <location>
        <position position="222"/>
    </location>
    <ligand>
        <name>L-aspartate</name>
        <dbReference type="ChEBI" id="CHEBI:29991"/>
    </ligand>
</feature>
<organism evidence="11">
    <name type="scientific">Caldiarchaeum subterraneum</name>
    <dbReference type="NCBI Taxonomy" id="311458"/>
    <lineage>
        <taxon>Archaea</taxon>
        <taxon>Nitrososphaerota</taxon>
        <taxon>Candidatus Caldarchaeales</taxon>
        <taxon>Candidatus Caldarchaeaceae</taxon>
        <taxon>Candidatus Caldarchaeum</taxon>
    </lineage>
</organism>
<evidence type="ECO:0000256" key="6">
    <source>
        <dbReference type="ARBA" id="ARBA00022840"/>
    </source>
</evidence>
<comment type="caution">
    <text evidence="11">The sequence shown here is derived from an EMBL/GenBank/DDBJ whole genome shotgun (WGS) entry which is preliminary data.</text>
</comment>
<evidence type="ECO:0000259" key="10">
    <source>
        <dbReference type="PROSITE" id="PS50862"/>
    </source>
</evidence>
<keyword evidence="7 9" id="KW-0648">Protein biosynthesis</keyword>
<accession>A0A7C5QDQ5</accession>
<keyword evidence="4 9" id="KW-0436">Ligase</keyword>
<dbReference type="PANTHER" id="PTHR43450:SF1">
    <property type="entry name" value="ASPARTATE--TRNA LIGASE, CYTOPLASMIC"/>
    <property type="match status" value="1"/>
</dbReference>
<dbReference type="EC" id="6.1.1.12" evidence="9"/>
<dbReference type="GO" id="GO:0004815">
    <property type="term" value="F:aspartate-tRNA ligase activity"/>
    <property type="evidence" value="ECO:0007669"/>
    <property type="project" value="UniProtKB-UniRule"/>
</dbReference>
<proteinExistence type="inferred from homology"/>
<feature type="binding site" evidence="9">
    <location>
        <position position="370"/>
    </location>
    <ligand>
        <name>L-aspartate</name>
        <dbReference type="ChEBI" id="CHEBI:29991"/>
    </ligand>
</feature>
<gene>
    <name evidence="9 11" type="primary">aspS</name>
    <name evidence="11" type="ORF">ENM11_02295</name>
</gene>
<dbReference type="NCBIfam" id="NF003483">
    <property type="entry name" value="PRK05159.1"/>
    <property type="match status" value="1"/>
</dbReference>
<dbReference type="GO" id="GO:0017101">
    <property type="term" value="C:aminoacyl-tRNA synthetase multienzyme complex"/>
    <property type="evidence" value="ECO:0007669"/>
    <property type="project" value="TreeGrafter"/>
</dbReference>
<feature type="binding site" evidence="9">
    <location>
        <position position="366"/>
    </location>
    <ligand>
        <name>Mg(2+)</name>
        <dbReference type="ChEBI" id="CHEBI:18420"/>
        <label>2</label>
    </ligand>
</feature>
<keyword evidence="6 9" id="KW-0067">ATP-binding</keyword>
<evidence type="ECO:0000256" key="4">
    <source>
        <dbReference type="ARBA" id="ARBA00022598"/>
    </source>
</evidence>
<dbReference type="InterPro" id="IPR012340">
    <property type="entry name" value="NA-bd_OB-fold"/>
</dbReference>
<feature type="binding site" evidence="9">
    <location>
        <position position="366"/>
    </location>
    <ligand>
        <name>L-aspartate</name>
        <dbReference type="ChEBI" id="CHEBI:29991"/>
    </ligand>
</feature>
<comment type="subunit">
    <text evidence="9">Homodimer.</text>
</comment>
<comment type="caution">
    <text evidence="9">Lacks conserved residue(s) required for the propagation of feature annotation.</text>
</comment>
<dbReference type="PRINTS" id="PR01042">
    <property type="entry name" value="TRNASYNTHASP"/>
</dbReference>
<dbReference type="GO" id="GO:0006422">
    <property type="term" value="P:aspartyl-tRNA aminoacylation"/>
    <property type="evidence" value="ECO:0007669"/>
    <property type="project" value="UniProtKB-UniRule"/>
</dbReference>
<dbReference type="AlphaFoldDB" id="A0A7C5QDQ5"/>
<dbReference type="Gene3D" id="2.40.50.140">
    <property type="entry name" value="Nucleic acid-binding proteins"/>
    <property type="match status" value="1"/>
</dbReference>
<evidence type="ECO:0000256" key="3">
    <source>
        <dbReference type="ARBA" id="ARBA00022490"/>
    </source>
</evidence>
<feature type="binding site" evidence="9">
    <location>
        <position position="363"/>
    </location>
    <ligand>
        <name>ATP</name>
        <dbReference type="ChEBI" id="CHEBI:30616"/>
    </ligand>
</feature>
<dbReference type="PROSITE" id="PS50862">
    <property type="entry name" value="AA_TRNA_LIGASE_II"/>
    <property type="match status" value="1"/>
</dbReference>
<keyword evidence="9" id="KW-0479">Metal-binding</keyword>
<dbReference type="Pfam" id="PF01336">
    <property type="entry name" value="tRNA_anti-codon"/>
    <property type="match status" value="1"/>
</dbReference>
<protein>
    <recommendedName>
        <fullName evidence="9">Aspartate--tRNA ligase</fullName>
        <ecNumber evidence="9">6.1.1.12</ecNumber>
    </recommendedName>
    <alternativeName>
        <fullName evidence="9">Aspartyl-tRNA synthetase</fullName>
        <shortName evidence="9">AspRS</shortName>
    </alternativeName>
</protein>
<keyword evidence="5 9" id="KW-0547">Nucleotide-binding</keyword>
<dbReference type="GO" id="GO:0000287">
    <property type="term" value="F:magnesium ion binding"/>
    <property type="evidence" value="ECO:0007669"/>
    <property type="project" value="UniProtKB-UniRule"/>
</dbReference>
<dbReference type="GO" id="GO:0005829">
    <property type="term" value="C:cytosol"/>
    <property type="evidence" value="ECO:0007669"/>
    <property type="project" value="TreeGrafter"/>
</dbReference>
<feature type="domain" description="Aminoacyl-transfer RNA synthetases class-II family profile" evidence="10">
    <location>
        <begin position="150"/>
        <end position="440"/>
    </location>
</feature>
<dbReference type="Pfam" id="PF00152">
    <property type="entry name" value="tRNA-synt_2"/>
    <property type="match status" value="1"/>
</dbReference>
<feature type="binding site" evidence="9">
    <location>
        <begin position="411"/>
        <end position="414"/>
    </location>
    <ligand>
        <name>ATP</name>
        <dbReference type="ChEBI" id="CHEBI:30616"/>
    </ligand>
</feature>
<dbReference type="InterPro" id="IPR002312">
    <property type="entry name" value="Asp/Asn-tRNA-synth_IIb"/>
</dbReference>
<dbReference type="Gene3D" id="3.30.930.10">
    <property type="entry name" value="Bira Bifunctional Protein, Domain 2"/>
    <property type="match status" value="1"/>
</dbReference>
<dbReference type="InterPro" id="IPR006195">
    <property type="entry name" value="aa-tRNA-synth_II"/>
</dbReference>
<comment type="function">
    <text evidence="9">Catalyzes the attachment of L-aspartate to tRNA(Asp) in a two-step reaction: L-aspartate is first activated by ATP to form Asp-AMP and then transferred to the acceptor end of tRNA(Asp).</text>
</comment>
<dbReference type="HAMAP" id="MF_02075">
    <property type="entry name" value="Asp_tRNA_synth_type2"/>
    <property type="match status" value="1"/>
</dbReference>
<evidence type="ECO:0000256" key="1">
    <source>
        <dbReference type="ARBA" id="ARBA00004496"/>
    </source>
</evidence>
<name>A0A7C5QDQ5_CALS0</name>
<dbReference type="InterPro" id="IPR004364">
    <property type="entry name" value="Aa-tRNA-synt_II"/>
</dbReference>
<feature type="binding site" evidence="9">
    <location>
        <position position="363"/>
    </location>
    <ligand>
        <name>Mg(2+)</name>
        <dbReference type="ChEBI" id="CHEBI:18420"/>
        <label>3</label>
    </ligand>
</feature>
<evidence type="ECO:0000256" key="8">
    <source>
        <dbReference type="ARBA" id="ARBA00023146"/>
    </source>
</evidence>
<dbReference type="SUPFAM" id="SSF55681">
    <property type="entry name" value="Class II aaRS and biotin synthetases"/>
    <property type="match status" value="1"/>
</dbReference>
<dbReference type="FunFam" id="3.30.930.10:FF:000038">
    <property type="entry name" value="Aspartate--tRNA ligase"/>
    <property type="match status" value="1"/>
</dbReference>
<comment type="subcellular location">
    <subcellularLocation>
        <location evidence="1 9">Cytoplasm</location>
    </subcellularLocation>
</comment>
<keyword evidence="9" id="KW-0460">Magnesium</keyword>
<dbReference type="GO" id="GO:0005524">
    <property type="term" value="F:ATP binding"/>
    <property type="evidence" value="ECO:0007669"/>
    <property type="project" value="UniProtKB-UniRule"/>
</dbReference>
<dbReference type="GO" id="GO:0003723">
    <property type="term" value="F:RNA binding"/>
    <property type="evidence" value="ECO:0007669"/>
    <property type="project" value="TreeGrafter"/>
</dbReference>
<dbReference type="SUPFAM" id="SSF50249">
    <property type="entry name" value="Nucleic acid-binding proteins"/>
    <property type="match status" value="1"/>
</dbReference>
<reference evidence="11" key="1">
    <citation type="journal article" date="2020" name="mSystems">
        <title>Genome- and Community-Level Interaction Insights into Carbon Utilization and Element Cycling Functions of Hydrothermarchaeota in Hydrothermal Sediment.</title>
        <authorList>
            <person name="Zhou Z."/>
            <person name="Liu Y."/>
            <person name="Xu W."/>
            <person name="Pan J."/>
            <person name="Luo Z.H."/>
            <person name="Li M."/>
        </authorList>
    </citation>
    <scope>NUCLEOTIDE SEQUENCE [LARGE SCALE GENOMIC DNA]</scope>
    <source>
        <strain evidence="11">SpSt-1056</strain>
    </source>
</reference>
<feature type="binding site" evidence="9">
    <location>
        <position position="363"/>
    </location>
    <ligand>
        <name>Mg(2+)</name>
        <dbReference type="ChEBI" id="CHEBI:18420"/>
        <label>2</label>
    </ligand>
</feature>
<feature type="region of interest" description="Aspartate" evidence="9">
    <location>
        <begin position="201"/>
        <end position="204"/>
    </location>
</feature>
<evidence type="ECO:0000256" key="9">
    <source>
        <dbReference type="HAMAP-Rule" id="MF_02075"/>
    </source>
</evidence>
<sequence length="440" mass="50526">MLEKRLKEALSRRVKTCDITPEVDGKHVNLFGWVHEVRDLGKLVFILLRDVTGVCQVVFRRDEVDESTLKALNDLPNESTVFVHGVVVKQPKSRLGVEVLGEKLEILSKAVPKLEFDPTGKVSASLDVRLRHRILDLRKPDVKNIFIIGSSVLKALRDYFTAKGFIEVRTPKIIATATEGGAELFEVKYFDRKAYLAQSPQLYKEQLTTVFERVFEIGPFFRAEESHTRRHISEFTSVDIEQAFADMDDVMQTLEEAIVHVYRHVIENNQKELNELGVALRVPKTPFTRLTYDQAVEMLKNDGIELRWGEDFGTPHLRALAKHFHGYYFITGFPTELKPFYIQPSADNPAVSESFDLMYQWLELASGGTRISDPKLLSRRLEEKGLDSASFEDHLKVFNYGMPVHAGWGLGFERLMMVLTRRTNIREVILFPRDKFRLTP</sequence>
<evidence type="ECO:0000313" key="11">
    <source>
        <dbReference type="EMBL" id="HHK67972.1"/>
    </source>
</evidence>
<comment type="catalytic activity">
    <reaction evidence="9">
        <text>tRNA(Asp) + L-aspartate + ATP = L-aspartyl-tRNA(Asp) + AMP + diphosphate</text>
        <dbReference type="Rhea" id="RHEA:19649"/>
        <dbReference type="Rhea" id="RHEA-COMP:9660"/>
        <dbReference type="Rhea" id="RHEA-COMP:9678"/>
        <dbReference type="ChEBI" id="CHEBI:29991"/>
        <dbReference type="ChEBI" id="CHEBI:30616"/>
        <dbReference type="ChEBI" id="CHEBI:33019"/>
        <dbReference type="ChEBI" id="CHEBI:78442"/>
        <dbReference type="ChEBI" id="CHEBI:78516"/>
        <dbReference type="ChEBI" id="CHEBI:456215"/>
        <dbReference type="EC" id="6.1.1.12"/>
    </reaction>
</comment>
<evidence type="ECO:0000256" key="7">
    <source>
        <dbReference type="ARBA" id="ARBA00022917"/>
    </source>
</evidence>
<dbReference type="InterPro" id="IPR004523">
    <property type="entry name" value="Asp-tRNA_synthase_2"/>
</dbReference>
<keyword evidence="8 9" id="KW-0030">Aminoacyl-tRNA synthetase</keyword>
<evidence type="ECO:0000256" key="2">
    <source>
        <dbReference type="ARBA" id="ARBA00005312"/>
    </source>
</evidence>
<dbReference type="NCBIfam" id="TIGR00458">
    <property type="entry name" value="aspS_nondisc"/>
    <property type="match status" value="1"/>
</dbReference>